<name>A0A099UB46_9HELI</name>
<dbReference type="KEGG" id="hty:BN2458_PEG1119"/>
<dbReference type="GO" id="GO:0005524">
    <property type="term" value="F:ATP binding"/>
    <property type="evidence" value="ECO:0007669"/>
    <property type="project" value="UniProtKB-KW"/>
</dbReference>
<sequence>MKISTLSLPDKNALESMGLTWHTDADDTSYLSDELIHISDTEAEAYYEAGNELYDMFIEAGEYVIKNDLFFELDIPPSLIGAIKQSWEEDIHWHLYGRFDLAGGLDGKQIKLLEFNADTPTMLYESALMQWALLKYNGLDEIAQFNNIHNALSENFKRLITLEEDTSRFEELYEGWKILFSCITESYEDITTTRFLEYVARESGFVCDFAPIDEVHFSPTEGLSHNGVNYEFLFKLIPWENIAIDEPELAALISEMMENRNSIFLNPAYTLLFQSKRMLKILWDLFPNHPLLLPASFEPLPQMKQVRKPAFGREGANVEILDTNGKILESKSGIYGNHKSLYQAHYELNTHNGAYYQPNVFFAYESCGLGFRKGGAIIDNFSKFVSHYVTR</sequence>
<dbReference type="Proteomes" id="UP000029925">
    <property type="component" value="Unassembled WGS sequence"/>
</dbReference>
<keyword evidence="9" id="KW-1185">Reference proteome</keyword>
<evidence type="ECO:0000256" key="4">
    <source>
        <dbReference type="ARBA" id="ARBA00022840"/>
    </source>
</evidence>
<keyword evidence="5" id="KW-0460">Magnesium</keyword>
<evidence type="ECO:0000256" key="5">
    <source>
        <dbReference type="ARBA" id="ARBA00022842"/>
    </source>
</evidence>
<keyword evidence="3" id="KW-0547">Nucleotide-binding</keyword>
<evidence type="ECO:0000313" key="7">
    <source>
        <dbReference type="EMBL" id="CUU40004.1"/>
    </source>
</evidence>
<evidence type="ECO:0000313" key="10">
    <source>
        <dbReference type="Proteomes" id="UP000064525"/>
    </source>
</evidence>
<evidence type="ECO:0000259" key="6">
    <source>
        <dbReference type="Pfam" id="PF03738"/>
    </source>
</evidence>
<dbReference type="OrthoDB" id="9765517at2"/>
<feature type="domain" description="Glutathionylspermidine synthase pre-ATP-grasp-like" evidence="6">
    <location>
        <begin position="11"/>
        <end position="389"/>
    </location>
</feature>
<reference evidence="10" key="3">
    <citation type="submission" date="2015-11" db="EMBL/GenBank/DDBJ databases">
        <authorList>
            <person name="Anvar S.Y."/>
        </authorList>
    </citation>
    <scope>NUCLEOTIDE SEQUENCE [LARGE SCALE GENOMIC DNA]</scope>
</reference>
<reference evidence="7" key="2">
    <citation type="submission" date="2015-11" db="EMBL/GenBank/DDBJ databases">
        <authorList>
            <person name="Zhang Y."/>
            <person name="Guo Z."/>
        </authorList>
    </citation>
    <scope>NUCLEOTIDE SEQUENCE</scope>
    <source>
        <strain evidence="7">1</strain>
    </source>
</reference>
<dbReference type="SUPFAM" id="SSF56059">
    <property type="entry name" value="Glutathione synthetase ATP-binding domain-like"/>
    <property type="match status" value="1"/>
</dbReference>
<keyword evidence="1 7" id="KW-0436">Ligase</keyword>
<dbReference type="GeneID" id="78151333"/>
<dbReference type="Proteomes" id="UP000064525">
    <property type="component" value="Chromosome I"/>
</dbReference>
<dbReference type="STRING" id="76936.BN2458_PEG1119"/>
<dbReference type="EMBL" id="LN907858">
    <property type="protein sequence ID" value="CUU40004.1"/>
    <property type="molecule type" value="Genomic_DNA"/>
</dbReference>
<dbReference type="Gene3D" id="3.30.1490.330">
    <property type="match status" value="1"/>
</dbReference>
<dbReference type="AlphaFoldDB" id="A0A099UB46"/>
<dbReference type="GO" id="GO:0008885">
    <property type="term" value="F:glutathionylspermidine synthase activity"/>
    <property type="evidence" value="ECO:0007669"/>
    <property type="project" value="UniProtKB-EC"/>
</dbReference>
<dbReference type="EC" id="6.3.1.8" evidence="7"/>
<dbReference type="GO" id="GO:0046872">
    <property type="term" value="F:metal ion binding"/>
    <property type="evidence" value="ECO:0007669"/>
    <property type="project" value="UniProtKB-KW"/>
</dbReference>
<evidence type="ECO:0000256" key="3">
    <source>
        <dbReference type="ARBA" id="ARBA00022741"/>
    </source>
</evidence>
<dbReference type="EMBL" id="JRPF02000004">
    <property type="protein sequence ID" value="TLD78710.1"/>
    <property type="molecule type" value="Genomic_DNA"/>
</dbReference>
<dbReference type="InterPro" id="IPR005494">
    <property type="entry name" value="GSPS_pre-ATP-grasp-like_dom"/>
</dbReference>
<evidence type="ECO:0000313" key="8">
    <source>
        <dbReference type="EMBL" id="TLD78710.1"/>
    </source>
</evidence>
<dbReference type="InterPro" id="IPR016185">
    <property type="entry name" value="PreATP-grasp_dom_sf"/>
</dbReference>
<evidence type="ECO:0000256" key="1">
    <source>
        <dbReference type="ARBA" id="ARBA00022598"/>
    </source>
</evidence>
<keyword evidence="2" id="KW-0479">Metal-binding</keyword>
<accession>A0A099UB46</accession>
<evidence type="ECO:0000313" key="9">
    <source>
        <dbReference type="Proteomes" id="UP000029925"/>
    </source>
</evidence>
<dbReference type="RefSeq" id="WP_034325720.1">
    <property type="nucleotide sequence ID" value="NZ_CAJTQN010000003.1"/>
</dbReference>
<evidence type="ECO:0000256" key="2">
    <source>
        <dbReference type="ARBA" id="ARBA00022723"/>
    </source>
</evidence>
<dbReference type="PATRIC" id="fig|76936.10.peg.1094"/>
<proteinExistence type="predicted"/>
<dbReference type="Pfam" id="PF03738">
    <property type="entry name" value="GSP_synth"/>
    <property type="match status" value="1"/>
</dbReference>
<dbReference type="SUPFAM" id="SSF52440">
    <property type="entry name" value="PreATP-grasp domain"/>
    <property type="match status" value="1"/>
</dbReference>
<protein>
    <submittedName>
        <fullName evidence="8">Glutathionylspermidine synthase family protein</fullName>
    </submittedName>
    <submittedName>
        <fullName evidence="7">Similarity with glutathionylspermidine synthase, group 2</fullName>
        <ecNumber evidence="7">6.3.1.8</ecNumber>
    </submittedName>
</protein>
<gene>
    <name evidence="7" type="ORF">BN2458_PEG1119</name>
    <name evidence="8" type="ORF">LS75_005255</name>
</gene>
<keyword evidence="4" id="KW-0067">ATP-binding</keyword>
<organism evidence="7 10">
    <name type="scientific">Helicobacter typhlonius</name>
    <dbReference type="NCBI Taxonomy" id="76936"/>
    <lineage>
        <taxon>Bacteria</taxon>
        <taxon>Pseudomonadati</taxon>
        <taxon>Campylobacterota</taxon>
        <taxon>Epsilonproteobacteria</taxon>
        <taxon>Campylobacterales</taxon>
        <taxon>Helicobacteraceae</taxon>
        <taxon>Helicobacter</taxon>
    </lineage>
</organism>
<reference evidence="8 9" key="1">
    <citation type="journal article" date="2014" name="Genome Announc.">
        <title>Draft genome sequences of eight enterohepatic helicobacter species isolated from both laboratory and wild rodents.</title>
        <authorList>
            <person name="Sheh A."/>
            <person name="Shen Z."/>
            <person name="Fox J.G."/>
        </authorList>
    </citation>
    <scope>NUCLEOTIDE SEQUENCE [LARGE SCALE GENOMIC DNA]</scope>
    <source>
        <strain evidence="8 9">MIT 98-6810</strain>
    </source>
</reference>